<protein>
    <submittedName>
        <fullName evidence="1">Uncharacterized protein</fullName>
    </submittedName>
</protein>
<evidence type="ECO:0000313" key="2">
    <source>
        <dbReference type="EMBL" id="CAF1195269.1"/>
    </source>
</evidence>
<comment type="caution">
    <text evidence="1">The sequence shown here is derived from an EMBL/GenBank/DDBJ whole genome shotgun (WGS) entry which is preliminary data.</text>
</comment>
<dbReference type="Proteomes" id="UP000663832">
    <property type="component" value="Unassembled WGS sequence"/>
</dbReference>
<evidence type="ECO:0000313" key="3">
    <source>
        <dbReference type="Proteomes" id="UP000663832"/>
    </source>
</evidence>
<dbReference type="EMBL" id="CAJNOM010000185">
    <property type="protein sequence ID" value="CAF1195269.1"/>
    <property type="molecule type" value="Genomic_DNA"/>
</dbReference>
<proteinExistence type="predicted"/>
<sequence>MKNLIEMTFPTHSSLVTKLLNKLFQQISSKSTIKLNEYQFNLQWFSSKYLKINFYFNDYPSKQKTLQYQFYLFTEQLNT</sequence>
<evidence type="ECO:0000313" key="1">
    <source>
        <dbReference type="EMBL" id="CAF1193771.1"/>
    </source>
</evidence>
<gene>
    <name evidence="1" type="ORF">BJG266_LOCUS26490</name>
    <name evidence="2" type="ORF">QVE165_LOCUS25485</name>
</gene>
<organism evidence="1 4">
    <name type="scientific">Adineta steineri</name>
    <dbReference type="NCBI Taxonomy" id="433720"/>
    <lineage>
        <taxon>Eukaryota</taxon>
        <taxon>Metazoa</taxon>
        <taxon>Spiralia</taxon>
        <taxon>Gnathifera</taxon>
        <taxon>Rotifera</taxon>
        <taxon>Eurotatoria</taxon>
        <taxon>Bdelloidea</taxon>
        <taxon>Adinetida</taxon>
        <taxon>Adinetidae</taxon>
        <taxon>Adineta</taxon>
    </lineage>
</organism>
<accession>A0A814VW47</accession>
<dbReference type="EMBL" id="CAJNOI010000222">
    <property type="protein sequence ID" value="CAF1193771.1"/>
    <property type="molecule type" value="Genomic_DNA"/>
</dbReference>
<dbReference type="Proteomes" id="UP000663877">
    <property type="component" value="Unassembled WGS sequence"/>
</dbReference>
<name>A0A814VW47_9BILA</name>
<keyword evidence="3" id="KW-1185">Reference proteome</keyword>
<evidence type="ECO:0000313" key="4">
    <source>
        <dbReference type="Proteomes" id="UP000663877"/>
    </source>
</evidence>
<reference evidence="1" key="1">
    <citation type="submission" date="2021-02" db="EMBL/GenBank/DDBJ databases">
        <authorList>
            <person name="Nowell W R."/>
        </authorList>
    </citation>
    <scope>NUCLEOTIDE SEQUENCE</scope>
</reference>
<dbReference type="AlphaFoldDB" id="A0A814VW47"/>